<comment type="caution">
    <text evidence="4">The sequence shown here is derived from an EMBL/GenBank/DDBJ whole genome shotgun (WGS) entry which is preliminary data.</text>
</comment>
<dbReference type="Pfam" id="PF00440">
    <property type="entry name" value="TetR_N"/>
    <property type="match status" value="1"/>
</dbReference>
<proteinExistence type="predicted"/>
<dbReference type="Gene3D" id="1.10.357.10">
    <property type="entry name" value="Tetracycline Repressor, domain 2"/>
    <property type="match status" value="1"/>
</dbReference>
<evidence type="ECO:0000259" key="3">
    <source>
        <dbReference type="PROSITE" id="PS50977"/>
    </source>
</evidence>
<name>A0A1L8MQ33_9STRE</name>
<keyword evidence="4" id="KW-0418">Kinase</keyword>
<feature type="domain" description="HTH tetR-type" evidence="3">
    <location>
        <begin position="5"/>
        <end position="65"/>
    </location>
</feature>
<dbReference type="InterPro" id="IPR050624">
    <property type="entry name" value="HTH-type_Tx_Regulator"/>
</dbReference>
<dbReference type="PANTHER" id="PTHR43479:SF7">
    <property type="entry name" value="TETR-FAMILY TRANSCRIPTIONAL REGULATOR"/>
    <property type="match status" value="1"/>
</dbReference>
<evidence type="ECO:0000313" key="4">
    <source>
        <dbReference type="EMBL" id="OJF72795.1"/>
    </source>
</evidence>
<accession>A0A1L8MQ33</accession>
<keyword evidence="1 2" id="KW-0238">DNA-binding</keyword>
<keyword evidence="4" id="KW-0808">Transferase</keyword>
<dbReference type="GO" id="GO:0003677">
    <property type="term" value="F:DNA binding"/>
    <property type="evidence" value="ECO:0007669"/>
    <property type="project" value="UniProtKB-UniRule"/>
</dbReference>
<gene>
    <name evidence="4" type="ORF">A9Q68_04415</name>
</gene>
<evidence type="ECO:0000256" key="1">
    <source>
        <dbReference type="ARBA" id="ARBA00023125"/>
    </source>
</evidence>
<dbReference type="InterPro" id="IPR009057">
    <property type="entry name" value="Homeodomain-like_sf"/>
</dbReference>
<reference evidence="5" key="1">
    <citation type="submission" date="2016-06" db="EMBL/GenBank/DDBJ databases">
        <authorList>
            <person name="de Vries S.P.W."/>
            <person name="Hadjirin N.F."/>
            <person name="Lay E.M."/>
            <person name="Zadoks R.N."/>
            <person name="Peacock S.J."/>
            <person name="Parkhill J."/>
            <person name="Grant A.J."/>
            <person name="Mcdougall S."/>
            <person name="Holmes M.A."/>
        </authorList>
    </citation>
    <scope>NUCLEOTIDE SEQUENCE [LARGE SCALE GENOMIC DNA]</scope>
    <source>
        <strain evidence="5">NZ1587</strain>
    </source>
</reference>
<dbReference type="InterPro" id="IPR012738">
    <property type="entry name" value="Tscrpt_reg_DhaS"/>
</dbReference>
<dbReference type="AlphaFoldDB" id="A0A1L8MQ33"/>
<evidence type="ECO:0000256" key="2">
    <source>
        <dbReference type="PROSITE-ProRule" id="PRU00335"/>
    </source>
</evidence>
<dbReference type="NCBIfam" id="TIGR02366">
    <property type="entry name" value="DHAK_reg"/>
    <property type="match status" value="1"/>
</dbReference>
<dbReference type="OrthoDB" id="9810250at2"/>
<dbReference type="RefSeq" id="WP_071793493.1">
    <property type="nucleotide sequence ID" value="NZ_LZDD01000001.1"/>
</dbReference>
<dbReference type="InterPro" id="IPR001647">
    <property type="entry name" value="HTH_TetR"/>
</dbReference>
<dbReference type="EMBL" id="LZDD01000001">
    <property type="protein sequence ID" value="OJF72795.1"/>
    <property type="molecule type" value="Genomic_DNA"/>
</dbReference>
<feature type="DNA-binding region" description="H-T-H motif" evidence="2">
    <location>
        <begin position="28"/>
        <end position="47"/>
    </location>
</feature>
<dbReference type="PROSITE" id="PS50977">
    <property type="entry name" value="HTH_TETR_2"/>
    <property type="match status" value="1"/>
</dbReference>
<organism evidence="4 5">
    <name type="scientific">Streptococcus bovimastitidis</name>
    <dbReference type="NCBI Taxonomy" id="1856638"/>
    <lineage>
        <taxon>Bacteria</taxon>
        <taxon>Bacillati</taxon>
        <taxon>Bacillota</taxon>
        <taxon>Bacilli</taxon>
        <taxon>Lactobacillales</taxon>
        <taxon>Streptococcaceae</taxon>
        <taxon>Streptococcus</taxon>
    </lineage>
</organism>
<dbReference type="Pfam" id="PF14278">
    <property type="entry name" value="TetR_C_8"/>
    <property type="match status" value="1"/>
</dbReference>
<dbReference type="SUPFAM" id="SSF46689">
    <property type="entry name" value="Homeodomain-like"/>
    <property type="match status" value="1"/>
</dbReference>
<protein>
    <submittedName>
        <fullName evidence="4">Dihydroxyacetone kinase</fullName>
    </submittedName>
</protein>
<dbReference type="GO" id="GO:0016301">
    <property type="term" value="F:kinase activity"/>
    <property type="evidence" value="ECO:0007669"/>
    <property type="project" value="UniProtKB-KW"/>
</dbReference>
<dbReference type="Proteomes" id="UP000182015">
    <property type="component" value="Unassembled WGS sequence"/>
</dbReference>
<sequence length="179" mass="20944">MTASLITKKRIAKAFKKELDSKPFEKISVVDIMDRAGIRRQTFYNHFVDKYELLDWIFETELQEQVTNNLNYITGFQLLDELLFYFSNNKSFYAQLFSIKDQNDFYTYFGDYCLVLLEKIISEQEAKANMSLEANYRSFLKTYHSRALANMIRAFVTSEAVKPETNLIKKTILASMKGG</sequence>
<dbReference type="InterPro" id="IPR039532">
    <property type="entry name" value="TetR_C_Firmicutes"/>
</dbReference>
<evidence type="ECO:0000313" key="5">
    <source>
        <dbReference type="Proteomes" id="UP000182015"/>
    </source>
</evidence>
<dbReference type="STRING" id="1856638.A9Q68_04415"/>
<keyword evidence="5" id="KW-1185">Reference proteome</keyword>
<dbReference type="PANTHER" id="PTHR43479">
    <property type="entry name" value="ACREF/ENVCD OPERON REPRESSOR-RELATED"/>
    <property type="match status" value="1"/>
</dbReference>